<dbReference type="EMBL" id="KN839123">
    <property type="protein sequence ID" value="KIJ90719.1"/>
    <property type="molecule type" value="Genomic_DNA"/>
</dbReference>
<sequence>LVPSQAAIYQFLLSTDDAVERAAPSKFPEGIEGASIQEIKNFASFLNEALYIQSLQRKIIALVVKQEACPSKTTENEISDRRRKLSSRIDKWCSIQAQLIPQVADDVGRQCIAGKITDRPEKAVLFIPSDYGIEGVNRLGFVSLGQVERKLREGAAFDAIWLIQNIVKTISALTWDGKQNASGQVATTHARAKIVDAEFRRDLAIAAYNASRDAMISLGLPKDDQSFPSLSLSDTFRQPTHLKRKIGDSRLSDGHIWTTGVNGGRRNTAPSLHGSDSQTGESSTDELAVEKKCKEGHSLKGAKRQIRKTSPNQAPAVNVSDALAVGKAAPTPRKDGWIWSLGTMGTLSERDLRDWAEEGDRVQWFRAEAEMERWQEEWERKQAEFMRCIRSYDKMSDVWAELSKSSPSQGHAAYARKKSAMFSRMKQIAQAKFNSAGYTNRVLQDRQILADLIQQDRQMDGQGLEDVLSNIQLRQSTTPPLYWTRATAVI</sequence>
<protein>
    <submittedName>
        <fullName evidence="2">Uncharacterized protein</fullName>
    </submittedName>
</protein>
<feature type="non-terminal residue" evidence="2">
    <location>
        <position position="1"/>
    </location>
</feature>
<feature type="region of interest" description="Disordered" evidence="1">
    <location>
        <begin position="260"/>
        <end position="287"/>
    </location>
</feature>
<evidence type="ECO:0000313" key="3">
    <source>
        <dbReference type="Proteomes" id="UP000054477"/>
    </source>
</evidence>
<gene>
    <name evidence="2" type="ORF">K443DRAFT_126434</name>
</gene>
<reference evidence="2 3" key="1">
    <citation type="submission" date="2014-04" db="EMBL/GenBank/DDBJ databases">
        <authorList>
            <consortium name="DOE Joint Genome Institute"/>
            <person name="Kuo A."/>
            <person name="Kohler A."/>
            <person name="Nagy L.G."/>
            <person name="Floudas D."/>
            <person name="Copeland A."/>
            <person name="Barry K.W."/>
            <person name="Cichocki N."/>
            <person name="Veneault-Fourrey C."/>
            <person name="LaButti K."/>
            <person name="Lindquist E.A."/>
            <person name="Lipzen A."/>
            <person name="Lundell T."/>
            <person name="Morin E."/>
            <person name="Murat C."/>
            <person name="Sun H."/>
            <person name="Tunlid A."/>
            <person name="Henrissat B."/>
            <person name="Grigoriev I.V."/>
            <person name="Hibbett D.S."/>
            <person name="Martin F."/>
            <person name="Nordberg H.P."/>
            <person name="Cantor M.N."/>
            <person name="Hua S.X."/>
        </authorList>
    </citation>
    <scope>NUCLEOTIDE SEQUENCE [LARGE SCALE GENOMIC DNA]</scope>
    <source>
        <strain evidence="2 3">LaAM-08-1</strain>
    </source>
</reference>
<organism evidence="2 3">
    <name type="scientific">Laccaria amethystina LaAM-08-1</name>
    <dbReference type="NCBI Taxonomy" id="1095629"/>
    <lineage>
        <taxon>Eukaryota</taxon>
        <taxon>Fungi</taxon>
        <taxon>Dikarya</taxon>
        <taxon>Basidiomycota</taxon>
        <taxon>Agaricomycotina</taxon>
        <taxon>Agaricomycetes</taxon>
        <taxon>Agaricomycetidae</taxon>
        <taxon>Agaricales</taxon>
        <taxon>Agaricineae</taxon>
        <taxon>Hydnangiaceae</taxon>
        <taxon>Laccaria</taxon>
    </lineage>
</organism>
<name>A0A0C9WH78_9AGAR</name>
<dbReference type="HOGENOM" id="CLU_055847_0_0_1"/>
<evidence type="ECO:0000256" key="1">
    <source>
        <dbReference type="SAM" id="MobiDB-lite"/>
    </source>
</evidence>
<proteinExistence type="predicted"/>
<accession>A0A0C9WH78</accession>
<feature type="compositionally biased region" description="Polar residues" evidence="1">
    <location>
        <begin position="268"/>
        <end position="282"/>
    </location>
</feature>
<dbReference type="Proteomes" id="UP000054477">
    <property type="component" value="Unassembled WGS sequence"/>
</dbReference>
<dbReference type="AlphaFoldDB" id="A0A0C9WH78"/>
<reference evidence="3" key="2">
    <citation type="submission" date="2015-01" db="EMBL/GenBank/DDBJ databases">
        <title>Evolutionary Origins and Diversification of the Mycorrhizal Mutualists.</title>
        <authorList>
            <consortium name="DOE Joint Genome Institute"/>
            <consortium name="Mycorrhizal Genomics Consortium"/>
            <person name="Kohler A."/>
            <person name="Kuo A."/>
            <person name="Nagy L.G."/>
            <person name="Floudas D."/>
            <person name="Copeland A."/>
            <person name="Barry K.W."/>
            <person name="Cichocki N."/>
            <person name="Veneault-Fourrey C."/>
            <person name="LaButti K."/>
            <person name="Lindquist E.A."/>
            <person name="Lipzen A."/>
            <person name="Lundell T."/>
            <person name="Morin E."/>
            <person name="Murat C."/>
            <person name="Riley R."/>
            <person name="Ohm R."/>
            <person name="Sun H."/>
            <person name="Tunlid A."/>
            <person name="Henrissat B."/>
            <person name="Grigoriev I.V."/>
            <person name="Hibbett D.S."/>
            <person name="Martin F."/>
        </authorList>
    </citation>
    <scope>NUCLEOTIDE SEQUENCE [LARGE SCALE GENOMIC DNA]</scope>
    <source>
        <strain evidence="3">LaAM-08-1</strain>
    </source>
</reference>
<dbReference type="STRING" id="1095629.A0A0C9WH78"/>
<keyword evidence="3" id="KW-1185">Reference proteome</keyword>
<dbReference type="OrthoDB" id="3053737at2759"/>
<evidence type="ECO:0000313" key="2">
    <source>
        <dbReference type="EMBL" id="KIJ90719.1"/>
    </source>
</evidence>